<evidence type="ECO:0000256" key="1">
    <source>
        <dbReference type="ARBA" id="ARBA00004496"/>
    </source>
</evidence>
<protein>
    <submittedName>
        <fullName evidence="5">ESX-1 secretion-associated protein EspG1</fullName>
    </submittedName>
</protein>
<keyword evidence="3" id="KW-0963">Cytoplasm</keyword>
<comment type="similarity">
    <text evidence="2">Belongs to the EspG family.</text>
</comment>
<reference evidence="5 6" key="1">
    <citation type="submission" date="2019-10" db="EMBL/GenBank/DDBJ databases">
        <title>Nocardia macrotermitis sp. nov. and Nocardia aurantia sp. nov., isolated from the gut of fungus growing-termite Macrotermes natalensis.</title>
        <authorList>
            <person name="Benndorf R."/>
            <person name="Schwitalla J."/>
            <person name="Martin K."/>
            <person name="De Beer W."/>
            <person name="Kaster A.-K."/>
            <person name="Vollmers J."/>
            <person name="Poulsen M."/>
            <person name="Beemelmanns C."/>
        </authorList>
    </citation>
    <scope>NUCLEOTIDE SEQUENCE [LARGE SCALE GENOMIC DNA]</scope>
    <source>
        <strain evidence="5 6">RB56</strain>
    </source>
</reference>
<evidence type="ECO:0000256" key="3">
    <source>
        <dbReference type="ARBA" id="ARBA00022490"/>
    </source>
</evidence>
<keyword evidence="6" id="KW-1185">Reference proteome</keyword>
<keyword evidence="4" id="KW-0143">Chaperone</keyword>
<comment type="caution">
    <text evidence="5">The sequence shown here is derived from an EMBL/GenBank/DDBJ whole genome shotgun (WGS) entry which is preliminary data.</text>
</comment>
<dbReference type="RefSeq" id="WP_153338854.1">
    <property type="nucleotide sequence ID" value="NZ_WEGI01000001.1"/>
</dbReference>
<dbReference type="OrthoDB" id="3681944at2"/>
<organism evidence="5 6">
    <name type="scientific">Nocardia aurantia</name>
    <dbReference type="NCBI Taxonomy" id="2585199"/>
    <lineage>
        <taxon>Bacteria</taxon>
        <taxon>Bacillati</taxon>
        <taxon>Actinomycetota</taxon>
        <taxon>Actinomycetes</taxon>
        <taxon>Mycobacteriales</taxon>
        <taxon>Nocardiaceae</taxon>
        <taxon>Nocardia</taxon>
    </lineage>
</organism>
<gene>
    <name evidence="5" type="primary">espG1_2</name>
    <name evidence="5" type="ORF">NRB56_05670</name>
</gene>
<dbReference type="AlphaFoldDB" id="A0A7K0DGS0"/>
<accession>A0A7K0DGS0</accession>
<sequence length="272" mass="28943">MTTVTNDGLLALAAHLGVQTLPLVLAASPRHERYDDWAAAQDEALAGLRADRLIDRHGDVEPGIATALFVLAQPDRELVARIIADDKQIRICLARRGAEHALAVRRGDSYDLRTVWADGSSESLARPILDVLGPAPAAEVVNVSAPATEFRDRLDGAGSSADYADAVYGLGVADRDATAYGLALETCHRYTELVAYAHADGVLDRSPGAVVVYDTARGRIVATPGVAADQQVWSTLAPGTDRRIGDAIRGLIESLPGGRWPADQSDVHDVNR</sequence>
<comment type="subcellular location">
    <subcellularLocation>
        <location evidence="1">Cytoplasm</location>
    </subcellularLocation>
</comment>
<dbReference type="Pfam" id="PF14011">
    <property type="entry name" value="ESX-1_EspG"/>
    <property type="match status" value="1"/>
</dbReference>
<dbReference type="EMBL" id="WEGI01000001">
    <property type="protein sequence ID" value="MQY25013.1"/>
    <property type="molecule type" value="Genomic_DNA"/>
</dbReference>
<evidence type="ECO:0000313" key="6">
    <source>
        <dbReference type="Proteomes" id="UP000431401"/>
    </source>
</evidence>
<proteinExistence type="inferred from homology"/>
<evidence type="ECO:0000256" key="2">
    <source>
        <dbReference type="ARBA" id="ARBA00006411"/>
    </source>
</evidence>
<evidence type="ECO:0000256" key="4">
    <source>
        <dbReference type="ARBA" id="ARBA00023186"/>
    </source>
</evidence>
<dbReference type="Proteomes" id="UP000431401">
    <property type="component" value="Unassembled WGS sequence"/>
</dbReference>
<dbReference type="InterPro" id="IPR025734">
    <property type="entry name" value="EspG"/>
</dbReference>
<evidence type="ECO:0000313" key="5">
    <source>
        <dbReference type="EMBL" id="MQY25013.1"/>
    </source>
</evidence>
<name>A0A7K0DGS0_9NOCA</name>